<evidence type="ECO:0000313" key="7">
    <source>
        <dbReference type="Proteomes" id="UP000184600"/>
    </source>
</evidence>
<dbReference type="GO" id="GO:0000162">
    <property type="term" value="P:L-tryptophan biosynthetic process"/>
    <property type="evidence" value="ECO:0007669"/>
    <property type="project" value="UniProtKB-KW"/>
</dbReference>
<reference evidence="7" key="1">
    <citation type="submission" date="2016-12" db="EMBL/GenBank/DDBJ databases">
        <authorList>
            <person name="Rodrigo-Torres L."/>
            <person name="Arahal R.D."/>
            <person name="Lucena T."/>
        </authorList>
    </citation>
    <scope>NUCLEOTIDE SEQUENCE [LARGE SCALE GENOMIC DNA]</scope>
</reference>
<dbReference type="InterPro" id="IPR035902">
    <property type="entry name" value="Nuc_phospho_transferase"/>
</dbReference>
<keyword evidence="3" id="KW-0028">Amino-acid biosynthesis</keyword>
<dbReference type="InterPro" id="IPR000312">
    <property type="entry name" value="Glycosyl_Trfase_fam3"/>
</dbReference>
<evidence type="ECO:0000259" key="4">
    <source>
        <dbReference type="Pfam" id="PF00591"/>
    </source>
</evidence>
<dbReference type="RefSeq" id="WP_073581644.1">
    <property type="nucleotide sequence ID" value="NZ_AP024897.1"/>
</dbReference>
<proteinExistence type="predicted"/>
<dbReference type="Gene3D" id="3.40.1030.10">
    <property type="entry name" value="Nucleoside phosphorylase/phosphoribosyltransferase catalytic domain"/>
    <property type="match status" value="1"/>
</dbReference>
<dbReference type="PANTHER" id="PTHR43285">
    <property type="entry name" value="ANTHRANILATE PHOSPHORIBOSYLTRANSFERASE"/>
    <property type="match status" value="1"/>
</dbReference>
<dbReference type="NCBIfam" id="NF006564">
    <property type="entry name" value="PRK09071.1"/>
    <property type="match status" value="1"/>
</dbReference>
<dbReference type="Pfam" id="PF02885">
    <property type="entry name" value="Glycos_trans_3N"/>
    <property type="match status" value="1"/>
</dbReference>
<feature type="domain" description="Glycosyl transferase family 3" evidence="4">
    <location>
        <begin position="131"/>
        <end position="243"/>
    </location>
</feature>
<accession>A0A1M7YTZ4</accession>
<keyword evidence="3" id="KW-0822">Tryptophan biosynthesis</keyword>
<evidence type="ECO:0000313" key="6">
    <source>
        <dbReference type="EMBL" id="SHO56068.1"/>
    </source>
</evidence>
<dbReference type="AlphaFoldDB" id="A0A1M7YTZ4"/>
<dbReference type="Pfam" id="PF00591">
    <property type="entry name" value="Glycos_transf_3"/>
    <property type="match status" value="1"/>
</dbReference>
<dbReference type="InterPro" id="IPR036320">
    <property type="entry name" value="Glycosyl_Trfase_fam3_N_dom_sf"/>
</dbReference>
<evidence type="ECO:0000256" key="1">
    <source>
        <dbReference type="ARBA" id="ARBA00022676"/>
    </source>
</evidence>
<sequence length="330" mass="36989">MSAKFSEIIKLIGKGKKAGQYLTREQAREAMSQVLRGEVTPEQTGAFLMLLRVREESSEELAGFLAACREHVIPAFDSINHVDLDLGCYAGKRRHLPWLVLAVMALAQQGYKIFLHGTQEPESQRLYLSAVWQAFGWPVATTVAQANQQLAERGFCYMDLHHIHPALYDLIQLRRLFSLRSCANTLSRMLNPAGAPYSLHGVFHREFDARHAEVAQLAGDSGVACFRGDGGEVEVSPERAFTLYSCFDGQLVTDDFPPLLTRTQTKPRALEPQQMIPLWRGEADDIYGEAAVIGTIAVMLRLTEQLPVAESLEKAKTVWESRDRHWPEPV</sequence>
<dbReference type="InterPro" id="IPR005940">
    <property type="entry name" value="Anthranilate_Pribosyl_Tfrase"/>
</dbReference>
<feature type="domain" description="Glycosyl transferase family 3 N-terminal" evidence="5">
    <location>
        <begin position="16"/>
        <end position="71"/>
    </location>
</feature>
<organism evidence="6 7">
    <name type="scientific">Vibrio quintilis</name>
    <dbReference type="NCBI Taxonomy" id="1117707"/>
    <lineage>
        <taxon>Bacteria</taxon>
        <taxon>Pseudomonadati</taxon>
        <taxon>Pseudomonadota</taxon>
        <taxon>Gammaproteobacteria</taxon>
        <taxon>Vibrionales</taxon>
        <taxon>Vibrionaceae</taxon>
        <taxon>Vibrio</taxon>
    </lineage>
</organism>
<dbReference type="InterPro" id="IPR017459">
    <property type="entry name" value="Glycosyl_Trfase_fam3_N_dom"/>
</dbReference>
<dbReference type="SUPFAM" id="SSF52418">
    <property type="entry name" value="Nucleoside phosphorylase/phosphoribosyltransferase catalytic domain"/>
    <property type="match status" value="1"/>
</dbReference>
<dbReference type="EMBL" id="FRFG01000019">
    <property type="protein sequence ID" value="SHO56068.1"/>
    <property type="molecule type" value="Genomic_DNA"/>
</dbReference>
<dbReference type="STRING" id="1117707.VQ7734_01831"/>
<dbReference type="SUPFAM" id="SSF47648">
    <property type="entry name" value="Nucleoside phosphorylase/phosphoribosyltransferase N-terminal domain"/>
    <property type="match status" value="1"/>
</dbReference>
<gene>
    <name evidence="6" type="primary">trpGD_1</name>
    <name evidence="6" type="ORF">VQ7734_01831</name>
</gene>
<protein>
    <submittedName>
        <fullName evidence="6">Bifunctional protein TrpGD</fullName>
    </submittedName>
</protein>
<keyword evidence="1" id="KW-0328">Glycosyltransferase</keyword>
<keyword evidence="7" id="KW-1185">Reference proteome</keyword>
<name>A0A1M7YTZ4_9VIBR</name>
<dbReference type="OrthoDB" id="9768896at2"/>
<keyword evidence="2" id="KW-0808">Transferase</keyword>
<evidence type="ECO:0000256" key="3">
    <source>
        <dbReference type="ARBA" id="ARBA00022822"/>
    </source>
</evidence>
<dbReference type="Gene3D" id="1.20.970.10">
    <property type="entry name" value="Transferase, Pyrimidine Nucleoside Phosphorylase, Chain C"/>
    <property type="match status" value="1"/>
</dbReference>
<dbReference type="GO" id="GO:0004048">
    <property type="term" value="F:anthranilate phosphoribosyltransferase activity"/>
    <property type="evidence" value="ECO:0007669"/>
    <property type="project" value="InterPro"/>
</dbReference>
<dbReference type="GO" id="GO:0005829">
    <property type="term" value="C:cytosol"/>
    <property type="evidence" value="ECO:0007669"/>
    <property type="project" value="TreeGrafter"/>
</dbReference>
<keyword evidence="3" id="KW-0057">Aromatic amino acid biosynthesis</keyword>
<dbReference type="PANTHER" id="PTHR43285:SF2">
    <property type="entry name" value="ANTHRANILATE PHOSPHORIBOSYLTRANSFERASE"/>
    <property type="match status" value="1"/>
</dbReference>
<evidence type="ECO:0000256" key="2">
    <source>
        <dbReference type="ARBA" id="ARBA00022679"/>
    </source>
</evidence>
<dbReference type="Proteomes" id="UP000184600">
    <property type="component" value="Unassembled WGS sequence"/>
</dbReference>
<evidence type="ECO:0000259" key="5">
    <source>
        <dbReference type="Pfam" id="PF02885"/>
    </source>
</evidence>